<gene>
    <name evidence="3" type="ORF">FDK13_29135</name>
</gene>
<reference evidence="3 4" key="1">
    <citation type="submission" date="2019-05" db="EMBL/GenBank/DDBJ databases">
        <title>Dyadobacter AR-3-8 sp. nov., isolated from arctic soil.</title>
        <authorList>
            <person name="Chaudhary D.K."/>
        </authorList>
    </citation>
    <scope>NUCLEOTIDE SEQUENCE [LARGE SCALE GENOMIC DNA]</scope>
    <source>
        <strain evidence="3 4">AR-3-8</strain>
    </source>
</reference>
<dbReference type="OrthoDB" id="9795068at2"/>
<dbReference type="EMBL" id="SZVO01000018">
    <property type="protein sequence ID" value="TKT87652.1"/>
    <property type="molecule type" value="Genomic_DNA"/>
</dbReference>
<dbReference type="InterPro" id="IPR001296">
    <property type="entry name" value="Glyco_trans_1"/>
</dbReference>
<dbReference type="Gene3D" id="3.40.50.2000">
    <property type="entry name" value="Glycogen Phosphorylase B"/>
    <property type="match status" value="2"/>
</dbReference>
<dbReference type="Pfam" id="PF13439">
    <property type="entry name" value="Glyco_transf_4"/>
    <property type="match status" value="1"/>
</dbReference>
<dbReference type="GO" id="GO:0016757">
    <property type="term" value="F:glycosyltransferase activity"/>
    <property type="evidence" value="ECO:0007669"/>
    <property type="project" value="InterPro"/>
</dbReference>
<feature type="domain" description="Glycosyl transferase family 1" evidence="1">
    <location>
        <begin position="217"/>
        <end position="362"/>
    </location>
</feature>
<evidence type="ECO:0000259" key="2">
    <source>
        <dbReference type="Pfam" id="PF13439"/>
    </source>
</evidence>
<name>A0A4U6CSU2_9BACT</name>
<organism evidence="3 4">
    <name type="scientific">Dyadobacter frigoris</name>
    <dbReference type="NCBI Taxonomy" id="2576211"/>
    <lineage>
        <taxon>Bacteria</taxon>
        <taxon>Pseudomonadati</taxon>
        <taxon>Bacteroidota</taxon>
        <taxon>Cytophagia</taxon>
        <taxon>Cytophagales</taxon>
        <taxon>Spirosomataceae</taxon>
        <taxon>Dyadobacter</taxon>
    </lineage>
</organism>
<dbReference type="RefSeq" id="WP_137343539.1">
    <property type="nucleotide sequence ID" value="NZ_SZVO01000018.1"/>
</dbReference>
<dbReference type="PANTHER" id="PTHR45871">
    <property type="entry name" value="N-ACETYLGLUCOSAMINYL-PHOSPHATIDYLINOSITOL BIOSYNTHETIC PROTEIN"/>
    <property type="match status" value="1"/>
</dbReference>
<proteinExistence type="predicted"/>
<evidence type="ECO:0000313" key="4">
    <source>
        <dbReference type="Proteomes" id="UP000304900"/>
    </source>
</evidence>
<dbReference type="PANTHER" id="PTHR45871:SF1">
    <property type="entry name" value="PHOSPHATIDYLINOSITOL N-ACETYLGLUCOSAMINYLTRANSFERASE SUBUNIT A"/>
    <property type="match status" value="1"/>
</dbReference>
<dbReference type="Proteomes" id="UP000304900">
    <property type="component" value="Unassembled WGS sequence"/>
</dbReference>
<dbReference type="AlphaFoldDB" id="A0A4U6CSU2"/>
<accession>A0A4U6CSU2</accession>
<dbReference type="InterPro" id="IPR028098">
    <property type="entry name" value="Glyco_trans_4-like_N"/>
</dbReference>
<dbReference type="SUPFAM" id="SSF53756">
    <property type="entry name" value="UDP-Glycosyltransferase/glycogen phosphorylase"/>
    <property type="match status" value="1"/>
</dbReference>
<sequence>MISDRIIWIIPSFYVSEDYPLRGIFFKEQAEAISKHFKNITLIYPESRSIRDISLKGLIKNHFQYSKNEENGLQVYRKHRWNLLPTRFDLSLGQRLWISEVMKMAERLLNSNRRPDIIHAHCAIGAGIAAMYLYKKYKIPYIITEHLTLYQNSTLTNQEKKTLKAVFENASKVITVSSPFKELLSKVLGLNKEIVSVIPNFIDTDFFSPLKLKPVNANFIFLTVCHLSTKKRIDRLINSFSELIKKGHDSKLIIAGEGTEKPGLMKLVNDLNLSNKVSFLGSVDRQEVRQLMQTCDCFVLPSDIETFGVVLIEALSCGLPVIATKSGGPEDIISPDCGFLVEKNEDDLTKAMINIIDRRNFYPPEKLRDYAVEHYGATKISLQYAQLYEKIIIESRLNQYE</sequence>
<keyword evidence="4" id="KW-1185">Reference proteome</keyword>
<evidence type="ECO:0000313" key="3">
    <source>
        <dbReference type="EMBL" id="TKT87652.1"/>
    </source>
</evidence>
<comment type="caution">
    <text evidence="3">The sequence shown here is derived from an EMBL/GenBank/DDBJ whole genome shotgun (WGS) entry which is preliminary data.</text>
</comment>
<dbReference type="Pfam" id="PF00534">
    <property type="entry name" value="Glycos_transf_1"/>
    <property type="match status" value="1"/>
</dbReference>
<feature type="domain" description="Glycosyltransferase subfamily 4-like N-terminal" evidence="2">
    <location>
        <begin position="88"/>
        <end position="205"/>
    </location>
</feature>
<evidence type="ECO:0000259" key="1">
    <source>
        <dbReference type="Pfam" id="PF00534"/>
    </source>
</evidence>
<protein>
    <submittedName>
        <fullName evidence="3">Glycosyltransferase family 4 protein</fullName>
    </submittedName>
</protein>
<keyword evidence="3" id="KW-0808">Transferase</keyword>